<evidence type="ECO:0000313" key="2">
    <source>
        <dbReference type="EMBL" id="PCI74804.1"/>
    </source>
</evidence>
<sequence length="116" mass="13433">MESIVTLSFLIWSTLIAALVAFWWGGDKVKSVAMSHVYRLCKEQNLQLLDQTMVLKGVWPVRDSEGLLRLRRRYSFEFTSTGEARSQGSAELHGMRLHKLHLDPHMLPDDHDKFLH</sequence>
<dbReference type="Pfam" id="PF11743">
    <property type="entry name" value="DUF3301"/>
    <property type="match status" value="1"/>
</dbReference>
<protein>
    <recommendedName>
        <fullName evidence="4">DUF3301 domain-containing protein</fullName>
    </recommendedName>
</protein>
<evidence type="ECO:0000313" key="3">
    <source>
        <dbReference type="Proteomes" id="UP000218767"/>
    </source>
</evidence>
<gene>
    <name evidence="2" type="ORF">COB20_14405</name>
</gene>
<accession>A0A2A4WX38</accession>
<proteinExistence type="predicted"/>
<keyword evidence="1" id="KW-1133">Transmembrane helix</keyword>
<evidence type="ECO:0008006" key="4">
    <source>
        <dbReference type="Google" id="ProtNLM"/>
    </source>
</evidence>
<dbReference type="Proteomes" id="UP000218767">
    <property type="component" value="Unassembled WGS sequence"/>
</dbReference>
<reference evidence="3" key="1">
    <citation type="submission" date="2017-08" db="EMBL/GenBank/DDBJ databases">
        <title>A dynamic microbial community with high functional redundancy inhabits the cold, oxic subseafloor aquifer.</title>
        <authorList>
            <person name="Tully B.J."/>
            <person name="Wheat C.G."/>
            <person name="Glazer B.T."/>
            <person name="Huber J.A."/>
        </authorList>
    </citation>
    <scope>NUCLEOTIDE SEQUENCE [LARGE SCALE GENOMIC DNA]</scope>
</reference>
<feature type="transmembrane region" description="Helical" evidence="1">
    <location>
        <begin position="6"/>
        <end position="25"/>
    </location>
</feature>
<dbReference type="InterPro" id="IPR021732">
    <property type="entry name" value="DUF3301"/>
</dbReference>
<dbReference type="AlphaFoldDB" id="A0A2A4WX38"/>
<name>A0A2A4WX38_9GAMM</name>
<evidence type="ECO:0000256" key="1">
    <source>
        <dbReference type="SAM" id="Phobius"/>
    </source>
</evidence>
<organism evidence="2 3">
    <name type="scientific">SAR86 cluster bacterium</name>
    <dbReference type="NCBI Taxonomy" id="2030880"/>
    <lineage>
        <taxon>Bacteria</taxon>
        <taxon>Pseudomonadati</taxon>
        <taxon>Pseudomonadota</taxon>
        <taxon>Gammaproteobacteria</taxon>
        <taxon>SAR86 cluster</taxon>
    </lineage>
</organism>
<dbReference type="EMBL" id="NVUL01000092">
    <property type="protein sequence ID" value="PCI74804.1"/>
    <property type="molecule type" value="Genomic_DNA"/>
</dbReference>
<keyword evidence="1" id="KW-0812">Transmembrane</keyword>
<keyword evidence="1" id="KW-0472">Membrane</keyword>
<comment type="caution">
    <text evidence="2">The sequence shown here is derived from an EMBL/GenBank/DDBJ whole genome shotgun (WGS) entry which is preliminary data.</text>
</comment>